<sequence length="314" mass="35256">MLPSLIALRRPPDQPPSAEDIFSSSLGGIFTDDLQNQHGDDLDTIIVYRSQKYGELEFRTADVSGEEQRRKFAHYLWNAGILMAELVGGRPRENESRHSGIFMQHHYEEDGWKDGKWWVGEEEDKLWNVQSETAMELGAGVGLAGIVCALSGAAEVTITDYPAPAIIDAITTNVSKNLTSDLRPRITIQGHQWGDFNTPFAQSNAKRYTRILAADCLWMPHEHHNLAHSMLHFLSPSPSARVFVIAGFHTGRAKVAAFFEEVVPETGLEIGEIYEMDADGKRREWAKERDGGREDVSGRKKWLVVAWLRRKAAS</sequence>
<dbReference type="InterPro" id="IPR029063">
    <property type="entry name" value="SAM-dependent_MTases_sf"/>
</dbReference>
<gene>
    <name evidence="1" type="ORF">K469DRAFT_723874</name>
</gene>
<dbReference type="SUPFAM" id="SSF53335">
    <property type="entry name" value="S-adenosyl-L-methionine-dependent methyltransferases"/>
    <property type="match status" value="1"/>
</dbReference>
<evidence type="ECO:0000313" key="1">
    <source>
        <dbReference type="EMBL" id="KAF2175672.1"/>
    </source>
</evidence>
<dbReference type="OrthoDB" id="407325at2759"/>
<dbReference type="AlphaFoldDB" id="A0A6A6DBI3"/>
<evidence type="ECO:0008006" key="3">
    <source>
        <dbReference type="Google" id="ProtNLM"/>
    </source>
</evidence>
<dbReference type="GO" id="GO:0005737">
    <property type="term" value="C:cytoplasm"/>
    <property type="evidence" value="ECO:0007669"/>
    <property type="project" value="TreeGrafter"/>
</dbReference>
<reference evidence="1" key="1">
    <citation type="journal article" date="2020" name="Stud. Mycol.">
        <title>101 Dothideomycetes genomes: a test case for predicting lifestyles and emergence of pathogens.</title>
        <authorList>
            <person name="Haridas S."/>
            <person name="Albert R."/>
            <person name="Binder M."/>
            <person name="Bloem J."/>
            <person name="Labutti K."/>
            <person name="Salamov A."/>
            <person name="Andreopoulos B."/>
            <person name="Baker S."/>
            <person name="Barry K."/>
            <person name="Bills G."/>
            <person name="Bluhm B."/>
            <person name="Cannon C."/>
            <person name="Castanera R."/>
            <person name="Culley D."/>
            <person name="Daum C."/>
            <person name="Ezra D."/>
            <person name="Gonzalez J."/>
            <person name="Henrissat B."/>
            <person name="Kuo A."/>
            <person name="Liang C."/>
            <person name="Lipzen A."/>
            <person name="Lutzoni F."/>
            <person name="Magnuson J."/>
            <person name="Mondo S."/>
            <person name="Nolan M."/>
            <person name="Ohm R."/>
            <person name="Pangilinan J."/>
            <person name="Park H.-J."/>
            <person name="Ramirez L."/>
            <person name="Alfaro M."/>
            <person name="Sun H."/>
            <person name="Tritt A."/>
            <person name="Yoshinaga Y."/>
            <person name="Zwiers L.-H."/>
            <person name="Turgeon B."/>
            <person name="Goodwin S."/>
            <person name="Spatafora J."/>
            <person name="Crous P."/>
            <person name="Grigoriev I."/>
        </authorList>
    </citation>
    <scope>NUCLEOTIDE SEQUENCE</scope>
    <source>
        <strain evidence="1">CBS 207.26</strain>
    </source>
</reference>
<dbReference type="Gene3D" id="3.40.50.150">
    <property type="entry name" value="Vaccinia Virus protein VP39"/>
    <property type="match status" value="1"/>
</dbReference>
<keyword evidence="2" id="KW-1185">Reference proteome</keyword>
<evidence type="ECO:0000313" key="2">
    <source>
        <dbReference type="Proteomes" id="UP000800200"/>
    </source>
</evidence>
<accession>A0A6A6DBI3</accession>
<dbReference type="InterPro" id="IPR019410">
    <property type="entry name" value="Methyltransf_16"/>
</dbReference>
<name>A0A6A6DBI3_9PEZI</name>
<dbReference type="Proteomes" id="UP000800200">
    <property type="component" value="Unassembled WGS sequence"/>
</dbReference>
<organism evidence="1 2">
    <name type="scientific">Zopfia rhizophila CBS 207.26</name>
    <dbReference type="NCBI Taxonomy" id="1314779"/>
    <lineage>
        <taxon>Eukaryota</taxon>
        <taxon>Fungi</taxon>
        <taxon>Dikarya</taxon>
        <taxon>Ascomycota</taxon>
        <taxon>Pezizomycotina</taxon>
        <taxon>Dothideomycetes</taxon>
        <taxon>Dothideomycetes incertae sedis</taxon>
        <taxon>Zopfiaceae</taxon>
        <taxon>Zopfia</taxon>
    </lineage>
</organism>
<dbReference type="Pfam" id="PF10294">
    <property type="entry name" value="Methyltransf_16"/>
    <property type="match status" value="1"/>
</dbReference>
<proteinExistence type="predicted"/>
<dbReference type="GO" id="GO:0008757">
    <property type="term" value="F:S-adenosylmethionine-dependent methyltransferase activity"/>
    <property type="evidence" value="ECO:0007669"/>
    <property type="project" value="UniProtKB-ARBA"/>
</dbReference>
<dbReference type="EMBL" id="ML994727">
    <property type="protein sequence ID" value="KAF2175672.1"/>
    <property type="molecule type" value="Genomic_DNA"/>
</dbReference>
<dbReference type="PANTHER" id="PTHR14614:SF104">
    <property type="entry name" value="N-METHYLTRANSFERASE, PUTATIVE (AFU_ORTHOLOGUE AFUA_1G17750)-RELATED"/>
    <property type="match status" value="1"/>
</dbReference>
<protein>
    <recommendedName>
        <fullName evidence="3">Nicotinamide N-methyltransferase</fullName>
    </recommendedName>
</protein>
<dbReference type="PANTHER" id="PTHR14614">
    <property type="entry name" value="HEPATOCELLULAR CARCINOMA-ASSOCIATED ANTIGEN"/>
    <property type="match status" value="1"/>
</dbReference>